<dbReference type="OrthoDB" id="496981at2759"/>
<name>A0A436ZRR2_ARTFL</name>
<dbReference type="AlphaFoldDB" id="A0A436ZRR2"/>
<evidence type="ECO:0008006" key="3">
    <source>
        <dbReference type="Google" id="ProtNLM"/>
    </source>
</evidence>
<comment type="caution">
    <text evidence="1">The sequence shown here is derived from an EMBL/GenBank/DDBJ whole genome shotgun (WGS) entry which is preliminary data.</text>
</comment>
<evidence type="ECO:0000313" key="1">
    <source>
        <dbReference type="EMBL" id="RVD81608.1"/>
    </source>
</evidence>
<protein>
    <recommendedName>
        <fullName evidence="3">Phosphoglycerate mutase</fullName>
    </recommendedName>
</protein>
<dbReference type="InterPro" id="IPR029033">
    <property type="entry name" value="His_PPase_superfam"/>
</dbReference>
<organism evidence="1 2">
    <name type="scientific">Arthrobotrys flagrans</name>
    <name type="common">Nematode-trapping fungus</name>
    <name type="synonym">Trichothecium flagrans</name>
    <dbReference type="NCBI Taxonomy" id="97331"/>
    <lineage>
        <taxon>Eukaryota</taxon>
        <taxon>Fungi</taxon>
        <taxon>Dikarya</taxon>
        <taxon>Ascomycota</taxon>
        <taxon>Pezizomycotina</taxon>
        <taxon>Orbiliomycetes</taxon>
        <taxon>Orbiliales</taxon>
        <taxon>Orbiliaceae</taxon>
        <taxon>Arthrobotrys</taxon>
    </lineage>
</organism>
<dbReference type="EMBL" id="SAEB01000012">
    <property type="protein sequence ID" value="RVD81608.1"/>
    <property type="molecule type" value="Genomic_DNA"/>
</dbReference>
<sequence length="392" mass="45439">MSTVPNGPAPAEVADVELILDGNHEHDHEPIPGKKYGPYLVSDRRPIFQYSVVRNLFIQSLPEYLVDENEFNAHYFSKNFGLMLYTDDDKPDWKAFVDKVNELNDNAEPDERYKVFYLARHGQGPHNEAIELYTHAVWEEKIGMRKEYKGLKLGPDPDLTEKGKNEAISIGNIWKTQLQHHSLFEAGALPQKFYASPFTRALRTLELTWQDIVLDLPDAPRVKIRENLRETIGYHWCDKRGVMTEVKEVFPWIVLEEGMHDEDKIWTETREDELCGSMDNRLREVIDDIFMEDGETFISITAHSGCLRCVMRVVGHRLFRLETSRMIPIVVKAKLLPEFKDKVKFPERVIGIPYNYTPKNYESLKRKEFDGTPPPTDGTKKVHVQIDGVDKH</sequence>
<evidence type="ECO:0000313" key="2">
    <source>
        <dbReference type="Proteomes" id="UP000283090"/>
    </source>
</evidence>
<dbReference type="RefSeq" id="XP_067487152.1">
    <property type="nucleotide sequence ID" value="XM_067639354.1"/>
</dbReference>
<accession>A0A436ZRR2</accession>
<dbReference type="Pfam" id="PF00300">
    <property type="entry name" value="His_Phos_1"/>
    <property type="match status" value="1"/>
</dbReference>
<dbReference type="Gene3D" id="3.40.50.1240">
    <property type="entry name" value="Phosphoglycerate mutase-like"/>
    <property type="match status" value="1"/>
</dbReference>
<dbReference type="SUPFAM" id="SSF53254">
    <property type="entry name" value="Phosphoglycerate mutase-like"/>
    <property type="match status" value="1"/>
</dbReference>
<dbReference type="VEuPathDB" id="FungiDB:DFL_009465"/>
<dbReference type="InterPro" id="IPR050275">
    <property type="entry name" value="PGM_Phosphatase"/>
</dbReference>
<dbReference type="PANTHER" id="PTHR48100">
    <property type="entry name" value="BROAD-SPECIFICITY PHOSPHATASE YOR283W-RELATED"/>
    <property type="match status" value="1"/>
</dbReference>
<reference evidence="1 2" key="1">
    <citation type="submission" date="2019-01" db="EMBL/GenBank/DDBJ databases">
        <title>Intercellular communication is required for trap formation in the nematode-trapping fungus Duddingtonia flagrans.</title>
        <authorList>
            <person name="Youssar L."/>
            <person name="Wernet V."/>
            <person name="Hensel N."/>
            <person name="Hildebrandt H.-G."/>
            <person name="Fischer R."/>
        </authorList>
    </citation>
    <scope>NUCLEOTIDE SEQUENCE [LARGE SCALE GENOMIC DNA]</scope>
    <source>
        <strain evidence="1 2">CBS H-5679</strain>
    </source>
</reference>
<dbReference type="Proteomes" id="UP000283090">
    <property type="component" value="Unassembled WGS sequence"/>
</dbReference>
<dbReference type="GeneID" id="93591776"/>
<dbReference type="GO" id="GO:0005737">
    <property type="term" value="C:cytoplasm"/>
    <property type="evidence" value="ECO:0007669"/>
    <property type="project" value="TreeGrafter"/>
</dbReference>
<dbReference type="InterPro" id="IPR013078">
    <property type="entry name" value="His_Pase_superF_clade-1"/>
</dbReference>
<dbReference type="GO" id="GO:0016791">
    <property type="term" value="F:phosphatase activity"/>
    <property type="evidence" value="ECO:0007669"/>
    <property type="project" value="TreeGrafter"/>
</dbReference>
<dbReference type="PANTHER" id="PTHR48100:SF1">
    <property type="entry name" value="HISTIDINE PHOSPHATASE FAMILY PROTEIN-RELATED"/>
    <property type="match status" value="1"/>
</dbReference>
<proteinExistence type="predicted"/>
<dbReference type="SMART" id="SM00855">
    <property type="entry name" value="PGAM"/>
    <property type="match status" value="1"/>
</dbReference>
<keyword evidence="2" id="KW-1185">Reference proteome</keyword>
<dbReference type="CDD" id="cd07067">
    <property type="entry name" value="HP_PGM_like"/>
    <property type="match status" value="1"/>
</dbReference>
<gene>
    <name evidence="1" type="ORF">DFL_009465</name>
</gene>